<sequence>MAISVPLDVQILIIEWVFRSSQHALIDYTTLNACALVRRAWTPTAQRLLFRRIWCISQDDSYKILRLLVETLGIRPHLAAHVRHIRIAWPSQPPGYGTVCLRLLELCRHVEGISFLDFIDFNYRKKALGAEFDARLRAIQLRPTLLEMIGVDKTICRTIMDMFPGVRVLVDRAGYEYPLPASAEALEILAINARSCFSLSEPLPALRHLCLILPRWSDKALCERFISADILPQLQSLQIKGVFPPAEILDQLAQLTTLVVGELPGQRVLLPPSLRHVGYHPWGAAPGGHAEFLVDPLRALPRLQFVSVTHGVEEHVHAALEGMCRHRGVDFGTYETPDCFQVGWPGQWTLEGRTQPAQVAASLDFASILSRISSHSHMDWGSAPPPANIARSAPPPAEADGAQHLGGEVELPR</sequence>
<dbReference type="Proteomes" id="UP000814033">
    <property type="component" value="Unassembled WGS sequence"/>
</dbReference>
<evidence type="ECO:0000313" key="2">
    <source>
        <dbReference type="Proteomes" id="UP000814033"/>
    </source>
</evidence>
<gene>
    <name evidence="1" type="ORF">FA95DRAFT_1611004</name>
</gene>
<keyword evidence="2" id="KW-1185">Reference proteome</keyword>
<name>A0ACB8RB91_9AGAM</name>
<evidence type="ECO:0000313" key="1">
    <source>
        <dbReference type="EMBL" id="KAI0041439.1"/>
    </source>
</evidence>
<proteinExistence type="predicted"/>
<reference evidence="1" key="1">
    <citation type="submission" date="2021-02" db="EMBL/GenBank/DDBJ databases">
        <authorList>
            <consortium name="DOE Joint Genome Institute"/>
            <person name="Ahrendt S."/>
            <person name="Looney B.P."/>
            <person name="Miyauchi S."/>
            <person name="Morin E."/>
            <person name="Drula E."/>
            <person name="Courty P.E."/>
            <person name="Chicoki N."/>
            <person name="Fauchery L."/>
            <person name="Kohler A."/>
            <person name="Kuo A."/>
            <person name="Labutti K."/>
            <person name="Pangilinan J."/>
            <person name="Lipzen A."/>
            <person name="Riley R."/>
            <person name="Andreopoulos W."/>
            <person name="He G."/>
            <person name="Johnson J."/>
            <person name="Barry K.W."/>
            <person name="Grigoriev I.V."/>
            <person name="Nagy L."/>
            <person name="Hibbett D."/>
            <person name="Henrissat B."/>
            <person name="Matheny P.B."/>
            <person name="Labbe J."/>
            <person name="Martin F."/>
        </authorList>
    </citation>
    <scope>NUCLEOTIDE SEQUENCE</scope>
    <source>
        <strain evidence="1">FP105234-sp</strain>
    </source>
</reference>
<dbReference type="EMBL" id="MU276122">
    <property type="protein sequence ID" value="KAI0041439.1"/>
    <property type="molecule type" value="Genomic_DNA"/>
</dbReference>
<protein>
    <submittedName>
        <fullName evidence="1">Uncharacterized protein</fullName>
    </submittedName>
</protein>
<organism evidence="1 2">
    <name type="scientific">Auriscalpium vulgare</name>
    <dbReference type="NCBI Taxonomy" id="40419"/>
    <lineage>
        <taxon>Eukaryota</taxon>
        <taxon>Fungi</taxon>
        <taxon>Dikarya</taxon>
        <taxon>Basidiomycota</taxon>
        <taxon>Agaricomycotina</taxon>
        <taxon>Agaricomycetes</taxon>
        <taxon>Russulales</taxon>
        <taxon>Auriscalpiaceae</taxon>
        <taxon>Auriscalpium</taxon>
    </lineage>
</organism>
<accession>A0ACB8RB91</accession>
<comment type="caution">
    <text evidence="1">The sequence shown here is derived from an EMBL/GenBank/DDBJ whole genome shotgun (WGS) entry which is preliminary data.</text>
</comment>
<reference evidence="1" key="2">
    <citation type="journal article" date="2022" name="New Phytol.">
        <title>Evolutionary transition to the ectomycorrhizal habit in the genomes of a hyperdiverse lineage of mushroom-forming fungi.</title>
        <authorList>
            <person name="Looney B."/>
            <person name="Miyauchi S."/>
            <person name="Morin E."/>
            <person name="Drula E."/>
            <person name="Courty P.E."/>
            <person name="Kohler A."/>
            <person name="Kuo A."/>
            <person name="LaButti K."/>
            <person name="Pangilinan J."/>
            <person name="Lipzen A."/>
            <person name="Riley R."/>
            <person name="Andreopoulos W."/>
            <person name="He G."/>
            <person name="Johnson J."/>
            <person name="Nolan M."/>
            <person name="Tritt A."/>
            <person name="Barry K.W."/>
            <person name="Grigoriev I.V."/>
            <person name="Nagy L.G."/>
            <person name="Hibbett D."/>
            <person name="Henrissat B."/>
            <person name="Matheny P.B."/>
            <person name="Labbe J."/>
            <person name="Martin F.M."/>
        </authorList>
    </citation>
    <scope>NUCLEOTIDE SEQUENCE</scope>
    <source>
        <strain evidence="1">FP105234-sp</strain>
    </source>
</reference>